<dbReference type="PaxDb" id="546414-Deide_02773"/>
<dbReference type="KEGG" id="ddr:Deide_02773"/>
<dbReference type="STRING" id="546414.Deide_02773"/>
<reference evidence="1 2" key="1">
    <citation type="journal article" date="2009" name="PLoS Genet.">
        <title>Alliance of proteomics and genomics to unravel the specificities of Sahara bacterium Deinococcus deserti.</title>
        <authorList>
            <person name="de Groot A."/>
            <person name="Dulermo R."/>
            <person name="Ortet P."/>
            <person name="Blanchard L."/>
            <person name="Guerin P."/>
            <person name="Fernandez B."/>
            <person name="Vacherie B."/>
            <person name="Dossat C."/>
            <person name="Jolivet E."/>
            <person name="Siguier P."/>
            <person name="Chandler M."/>
            <person name="Barakat M."/>
            <person name="Dedieu A."/>
            <person name="Barbe V."/>
            <person name="Heulin T."/>
            <person name="Sommer S."/>
            <person name="Achouak W."/>
            <person name="Armengaud J."/>
        </authorList>
    </citation>
    <scope>NUCLEOTIDE SEQUENCE [LARGE SCALE GENOMIC DNA]</scope>
    <source>
        <strain evidence="2">DSM 17065 / CIP 109153 / LMG 22923 / VCD115</strain>
    </source>
</reference>
<name>C1CZ50_DEIDV</name>
<organism evidence="1 2">
    <name type="scientific">Deinococcus deserti (strain DSM 17065 / CIP 109153 / LMG 22923 / VCD115)</name>
    <dbReference type="NCBI Taxonomy" id="546414"/>
    <lineage>
        <taxon>Bacteria</taxon>
        <taxon>Thermotogati</taxon>
        <taxon>Deinococcota</taxon>
        <taxon>Deinococci</taxon>
        <taxon>Deinococcales</taxon>
        <taxon>Deinococcaceae</taxon>
        <taxon>Deinococcus</taxon>
    </lineage>
</organism>
<accession>C1CZ50</accession>
<proteinExistence type="predicted"/>
<dbReference type="RefSeq" id="WP_012692211.1">
    <property type="nucleotide sequence ID" value="NC_012526.1"/>
</dbReference>
<keyword evidence="2" id="KW-1185">Reference proteome</keyword>
<evidence type="ECO:0000313" key="2">
    <source>
        <dbReference type="Proteomes" id="UP000002208"/>
    </source>
</evidence>
<dbReference type="HOGENOM" id="CLU_1560429_0_0_0"/>
<sequence>MLTQEQESRFAEHLTDIDILAQHGTVILVGEQYGVEQGKYSILRLVNIGMKTVCWFPADPMRDPDPDSNELFLREHTFTQHLLAPGASVDMTPEQPTLSATVHFASRVSEEDDSAVLVSLVGQLGYGSVYYSLLQEHSASSLTDGGPVEGAASPQLPGSFVARREVGLPSL</sequence>
<evidence type="ECO:0000313" key="1">
    <source>
        <dbReference type="EMBL" id="ACO45088.1"/>
    </source>
</evidence>
<dbReference type="AlphaFoldDB" id="C1CZ50"/>
<protein>
    <submittedName>
        <fullName evidence="1">Uncharacterized protein</fullName>
    </submittedName>
</protein>
<dbReference type="Proteomes" id="UP000002208">
    <property type="component" value="Chromosome"/>
</dbReference>
<dbReference type="EMBL" id="CP001114">
    <property type="protein sequence ID" value="ACO45088.1"/>
    <property type="molecule type" value="Genomic_DNA"/>
</dbReference>
<gene>
    <name evidence="1" type="ordered locus">Deide_02773</name>
</gene>